<dbReference type="AlphaFoldDB" id="A0A3M8CGH2"/>
<name>A0A3M8CGH2_9BACL</name>
<keyword evidence="1" id="KW-1133">Transmembrane helix</keyword>
<keyword evidence="3" id="KW-1185">Reference proteome</keyword>
<feature type="transmembrane region" description="Helical" evidence="1">
    <location>
        <begin position="7"/>
        <end position="26"/>
    </location>
</feature>
<dbReference type="Proteomes" id="UP000282028">
    <property type="component" value="Unassembled WGS sequence"/>
</dbReference>
<evidence type="ECO:0000256" key="1">
    <source>
        <dbReference type="SAM" id="Phobius"/>
    </source>
</evidence>
<organism evidence="2 3">
    <name type="scientific">Brevibacillus invocatus</name>
    <dbReference type="NCBI Taxonomy" id="173959"/>
    <lineage>
        <taxon>Bacteria</taxon>
        <taxon>Bacillati</taxon>
        <taxon>Bacillota</taxon>
        <taxon>Bacilli</taxon>
        <taxon>Bacillales</taxon>
        <taxon>Paenibacillaceae</taxon>
        <taxon>Brevibacillus</taxon>
    </lineage>
</organism>
<sequence length="59" mass="6788">MKSKKLEYVLLTLFYSVILFGIVTSLFNESSIAFLLAIIATALLIRPFYEFDKKDPPEE</sequence>
<reference evidence="2 3" key="1">
    <citation type="submission" date="2018-10" db="EMBL/GenBank/DDBJ databases">
        <title>Phylogenomics of Brevibacillus.</title>
        <authorList>
            <person name="Dunlap C."/>
        </authorList>
    </citation>
    <scope>NUCLEOTIDE SEQUENCE [LARGE SCALE GENOMIC DNA]</scope>
    <source>
        <strain evidence="2 3">JCM 12215</strain>
    </source>
</reference>
<dbReference type="RefSeq" id="WP_122908621.1">
    <property type="nucleotide sequence ID" value="NZ_CBCSBE010000005.1"/>
</dbReference>
<keyword evidence="1" id="KW-0812">Transmembrane</keyword>
<gene>
    <name evidence="2" type="ORF">EDM52_08730</name>
</gene>
<protein>
    <submittedName>
        <fullName evidence="2">Uncharacterized protein</fullName>
    </submittedName>
</protein>
<accession>A0A3M8CGH2</accession>
<evidence type="ECO:0000313" key="3">
    <source>
        <dbReference type="Proteomes" id="UP000282028"/>
    </source>
</evidence>
<dbReference type="EMBL" id="RHHR01000013">
    <property type="protein sequence ID" value="RNB74802.1"/>
    <property type="molecule type" value="Genomic_DNA"/>
</dbReference>
<keyword evidence="1" id="KW-0472">Membrane</keyword>
<evidence type="ECO:0000313" key="2">
    <source>
        <dbReference type="EMBL" id="RNB74802.1"/>
    </source>
</evidence>
<feature type="transmembrane region" description="Helical" evidence="1">
    <location>
        <begin position="32"/>
        <end position="49"/>
    </location>
</feature>
<proteinExistence type="predicted"/>
<comment type="caution">
    <text evidence="2">The sequence shown here is derived from an EMBL/GenBank/DDBJ whole genome shotgun (WGS) entry which is preliminary data.</text>
</comment>